<feature type="domain" description="Pili assembly chaperone N-terminal" evidence="10">
    <location>
        <begin position="36"/>
        <end position="157"/>
    </location>
</feature>
<dbReference type="Gene3D" id="2.60.40.10">
    <property type="entry name" value="Immunoglobulins"/>
    <property type="match status" value="2"/>
</dbReference>
<evidence type="ECO:0000256" key="6">
    <source>
        <dbReference type="ARBA" id="ARBA00023186"/>
    </source>
</evidence>
<name>A0A5C1NCZ6_9GAMM</name>
<sequence>MKNIISRTMNKLSAGLLCAALLLPVLLLPAMAQAAIQVQGTRFIYPAGEREITVNLNNTGNQPSLVQTWLDSGNPDSQPGAESLPFAILPPVTRVEARQGQALRIAYVGAGLPQDRESVFWLNVLDIPPEASNQKGQNILQFAFRSRFKLFFRPDGLQGRPEDAAKAVSWSLVPASGGYALKATNSSAYYVNFSRVELNTGGQRYIADAAQGMVAPGASQNFVLKGMTTAAARGSVEAQWINDFGASQSQDYSL</sequence>
<feature type="chain" id="PRO_5022810929" evidence="9">
    <location>
        <begin position="35"/>
        <end position="254"/>
    </location>
</feature>
<evidence type="ECO:0000256" key="5">
    <source>
        <dbReference type="ARBA" id="ARBA00022764"/>
    </source>
</evidence>
<evidence type="ECO:0000256" key="7">
    <source>
        <dbReference type="ARBA" id="ARBA00023319"/>
    </source>
</evidence>
<dbReference type="Proteomes" id="UP000324285">
    <property type="component" value="Chromosome"/>
</dbReference>
<evidence type="ECO:0000256" key="1">
    <source>
        <dbReference type="ARBA" id="ARBA00004418"/>
    </source>
</evidence>
<dbReference type="SUPFAM" id="SSF49354">
    <property type="entry name" value="PapD-like"/>
    <property type="match status" value="1"/>
</dbReference>
<gene>
    <name evidence="12" type="ORF">E4T21_01205</name>
</gene>
<dbReference type="KEGG" id="hbh:E4T21_01205"/>
<keyword evidence="5" id="KW-0574">Periplasm</keyword>
<keyword evidence="4 9" id="KW-0732">Signal</keyword>
<dbReference type="PRINTS" id="PR00969">
    <property type="entry name" value="CHAPERONPILI"/>
</dbReference>
<dbReference type="SUPFAM" id="SSF49584">
    <property type="entry name" value="Periplasmic chaperone C-domain"/>
    <property type="match status" value="1"/>
</dbReference>
<dbReference type="InterPro" id="IPR018046">
    <property type="entry name" value="Pili_assmbl_chaperone_CS"/>
</dbReference>
<keyword evidence="3" id="KW-1029">Fimbrium biogenesis</keyword>
<dbReference type="InterPro" id="IPR013783">
    <property type="entry name" value="Ig-like_fold"/>
</dbReference>
<comment type="subcellular location">
    <subcellularLocation>
        <location evidence="1 8">Periplasm</location>
    </subcellularLocation>
</comment>
<protein>
    <submittedName>
        <fullName evidence="12">Fimbria/pilus periplasmic chaperone</fullName>
    </submittedName>
</protein>
<feature type="domain" description="Pili assembly chaperone C-terminal" evidence="11">
    <location>
        <begin position="184"/>
        <end position="248"/>
    </location>
</feature>
<evidence type="ECO:0000259" key="11">
    <source>
        <dbReference type="Pfam" id="PF02753"/>
    </source>
</evidence>
<evidence type="ECO:0000256" key="4">
    <source>
        <dbReference type="ARBA" id="ARBA00022729"/>
    </source>
</evidence>
<dbReference type="GO" id="GO:0071555">
    <property type="term" value="P:cell wall organization"/>
    <property type="evidence" value="ECO:0007669"/>
    <property type="project" value="InterPro"/>
</dbReference>
<dbReference type="InterPro" id="IPR036316">
    <property type="entry name" value="Pili_assmbl_chap_C_dom_sf"/>
</dbReference>
<dbReference type="InterPro" id="IPR016148">
    <property type="entry name" value="Pili_assmbl_chaperone_C"/>
</dbReference>
<reference evidence="12" key="1">
    <citation type="submission" date="2021-02" db="EMBL/GenBank/DDBJ databases">
        <title>Strain Y2R2, a novel species of the genus Halomonas.</title>
        <authorList>
            <person name="Huang H."/>
        </authorList>
    </citation>
    <scope>NUCLEOTIDE SEQUENCE</scope>
    <source>
        <strain evidence="12">Y2R2</strain>
    </source>
</reference>
<dbReference type="RefSeq" id="WP_149282796.1">
    <property type="nucleotide sequence ID" value="NZ_CP038437.2"/>
</dbReference>
<keyword evidence="13" id="KW-1185">Reference proteome</keyword>
<comment type="similarity">
    <text evidence="2 8">Belongs to the periplasmic pilus chaperone family.</text>
</comment>
<evidence type="ECO:0000256" key="2">
    <source>
        <dbReference type="ARBA" id="ARBA00007399"/>
    </source>
</evidence>
<dbReference type="InterPro" id="IPR050643">
    <property type="entry name" value="Periplasmic_pilus_chap"/>
</dbReference>
<proteinExistence type="inferred from homology"/>
<dbReference type="InterPro" id="IPR001829">
    <property type="entry name" value="Pili_assmbl_chaperone_bac"/>
</dbReference>
<dbReference type="Pfam" id="PF02753">
    <property type="entry name" value="PapD_C"/>
    <property type="match status" value="1"/>
</dbReference>
<evidence type="ECO:0000313" key="13">
    <source>
        <dbReference type="Proteomes" id="UP000324285"/>
    </source>
</evidence>
<organism evidence="12 13">
    <name type="scientific">Halomonas binhaiensis</name>
    <dbReference type="NCBI Taxonomy" id="2562282"/>
    <lineage>
        <taxon>Bacteria</taxon>
        <taxon>Pseudomonadati</taxon>
        <taxon>Pseudomonadota</taxon>
        <taxon>Gammaproteobacteria</taxon>
        <taxon>Oceanospirillales</taxon>
        <taxon>Halomonadaceae</taxon>
        <taxon>Halomonas</taxon>
    </lineage>
</organism>
<evidence type="ECO:0000256" key="9">
    <source>
        <dbReference type="SAM" id="SignalP"/>
    </source>
</evidence>
<keyword evidence="7" id="KW-0393">Immunoglobulin domain</keyword>
<dbReference type="PANTHER" id="PTHR30251:SF2">
    <property type="entry name" value="FIMBRIAL CHAPERONE YADV-RELATED"/>
    <property type="match status" value="1"/>
</dbReference>
<evidence type="ECO:0000256" key="3">
    <source>
        <dbReference type="ARBA" id="ARBA00022558"/>
    </source>
</evidence>
<keyword evidence="6 8" id="KW-0143">Chaperone</keyword>
<evidence type="ECO:0000256" key="8">
    <source>
        <dbReference type="RuleBase" id="RU003918"/>
    </source>
</evidence>
<dbReference type="OrthoDB" id="9131059at2"/>
<accession>A0A5C1NCZ6</accession>
<feature type="signal peptide" evidence="9">
    <location>
        <begin position="1"/>
        <end position="34"/>
    </location>
</feature>
<dbReference type="InterPro" id="IPR008962">
    <property type="entry name" value="PapD-like_sf"/>
</dbReference>
<dbReference type="AlphaFoldDB" id="A0A5C1NCZ6"/>
<dbReference type="PANTHER" id="PTHR30251">
    <property type="entry name" value="PILUS ASSEMBLY CHAPERONE"/>
    <property type="match status" value="1"/>
</dbReference>
<dbReference type="GO" id="GO:0030288">
    <property type="term" value="C:outer membrane-bounded periplasmic space"/>
    <property type="evidence" value="ECO:0007669"/>
    <property type="project" value="InterPro"/>
</dbReference>
<dbReference type="Pfam" id="PF00345">
    <property type="entry name" value="PapD_N"/>
    <property type="match status" value="1"/>
</dbReference>
<dbReference type="PROSITE" id="PS00635">
    <property type="entry name" value="PILI_CHAPERONE"/>
    <property type="match status" value="1"/>
</dbReference>
<evidence type="ECO:0000259" key="10">
    <source>
        <dbReference type="Pfam" id="PF00345"/>
    </source>
</evidence>
<evidence type="ECO:0000313" key="12">
    <source>
        <dbReference type="EMBL" id="QEM80328.1"/>
    </source>
</evidence>
<dbReference type="InterPro" id="IPR016147">
    <property type="entry name" value="Pili_assmbl_chaperone_N"/>
</dbReference>
<dbReference type="EMBL" id="CP038437">
    <property type="protein sequence ID" value="QEM80328.1"/>
    <property type="molecule type" value="Genomic_DNA"/>
</dbReference>